<reference evidence="3 4" key="1">
    <citation type="submission" date="2016-08" db="EMBL/GenBank/DDBJ databases">
        <authorList>
            <person name="Seilhamer J.J."/>
        </authorList>
    </citation>
    <scope>NUCLEOTIDE SEQUENCE [LARGE SCALE GENOMIC DNA]</scope>
    <source>
        <strain evidence="3">M3/6</strain>
    </source>
</reference>
<dbReference type="Proteomes" id="UP000187464">
    <property type="component" value="Chromosome I"/>
</dbReference>
<evidence type="ECO:0000313" key="4">
    <source>
        <dbReference type="Proteomes" id="UP000187464"/>
    </source>
</evidence>
<keyword evidence="4" id="KW-1185">Reference proteome</keyword>
<dbReference type="PANTHER" id="PTHR43566:SF2">
    <property type="entry name" value="DUF4143 DOMAIN-CONTAINING PROTEIN"/>
    <property type="match status" value="1"/>
</dbReference>
<dbReference type="SUPFAM" id="SSF52540">
    <property type="entry name" value="P-loop containing nucleoside triphosphate hydrolases"/>
    <property type="match status" value="1"/>
</dbReference>
<dbReference type="RefSeq" id="WP_076931930.1">
    <property type="nucleotide sequence ID" value="NZ_DAMBAO010000044.1"/>
</dbReference>
<dbReference type="Pfam" id="PF13173">
    <property type="entry name" value="AAA_14"/>
    <property type="match status" value="1"/>
</dbReference>
<feature type="domain" description="DUF4143" evidence="2">
    <location>
        <begin position="198"/>
        <end position="356"/>
    </location>
</feature>
<evidence type="ECO:0000259" key="2">
    <source>
        <dbReference type="Pfam" id="PF13635"/>
    </source>
</evidence>
<accession>A0A1R3T843</accession>
<feature type="domain" description="AAA" evidence="1">
    <location>
        <begin position="17"/>
        <end position="136"/>
    </location>
</feature>
<gene>
    <name evidence="3" type="ORF">PSM36_3486</name>
</gene>
<dbReference type="InterPro" id="IPR027417">
    <property type="entry name" value="P-loop_NTPase"/>
</dbReference>
<dbReference type="STRING" id="1642647.PSM36_3486"/>
<evidence type="ECO:0000313" key="3">
    <source>
        <dbReference type="EMBL" id="SCD22269.1"/>
    </source>
</evidence>
<dbReference type="InterPro" id="IPR025420">
    <property type="entry name" value="DUF4143"/>
</dbReference>
<sequence>MIKRFIYTQISKAQQDTPVVMITGARQTGKSTFCQQLLKDGIFSGSYVTFDDPSVLAAAQSDPMGFLLDIGENVIIDEVQRAPEIFLSLKKLIDDNRNRRIILTGSANVMLQPKVADSLAGRIETHHLWPFSVDEINGRKSVFLDNLINDENNFESIPTRWEEIIELIRRGGYPEVVNRVSESRRAKWLQAYLESILQKDIRDLANIDGLIYMPKILNQLSVRVGSTINMSDIARLTGIKNSSFQRYMALLEQVFMIVKIPAWTPNAEGQFVKSPKIFLNDTGLLCQLENSGDDLLQDRTQAGHFVENFVAMEILKQISWFNDPLKLMHFSMHKGAEVDLVIEDQKKMIYGIEIKSKTSLKPDDFKGLKKLAQLAGHKFKKGILLYTGEHVLGGFGGKNLQAVPINNVWGK</sequence>
<evidence type="ECO:0000259" key="1">
    <source>
        <dbReference type="Pfam" id="PF13173"/>
    </source>
</evidence>
<protein>
    <submittedName>
        <fullName evidence="3">ATPase</fullName>
    </submittedName>
</protein>
<organism evidence="3 4">
    <name type="scientific">Proteiniphilum saccharofermentans</name>
    <dbReference type="NCBI Taxonomy" id="1642647"/>
    <lineage>
        <taxon>Bacteria</taxon>
        <taxon>Pseudomonadati</taxon>
        <taxon>Bacteroidota</taxon>
        <taxon>Bacteroidia</taxon>
        <taxon>Bacteroidales</taxon>
        <taxon>Dysgonomonadaceae</taxon>
        <taxon>Proteiniphilum</taxon>
    </lineage>
</organism>
<proteinExistence type="predicted"/>
<dbReference type="KEGG" id="psac:PSM36_3486"/>
<name>A0A1R3T843_9BACT</name>
<dbReference type="PANTHER" id="PTHR43566">
    <property type="entry name" value="CONSERVED PROTEIN"/>
    <property type="match status" value="1"/>
</dbReference>
<dbReference type="EMBL" id="LT605205">
    <property type="protein sequence ID" value="SCD22269.1"/>
    <property type="molecule type" value="Genomic_DNA"/>
</dbReference>
<dbReference type="InterPro" id="IPR041682">
    <property type="entry name" value="AAA_14"/>
</dbReference>
<dbReference type="Pfam" id="PF13635">
    <property type="entry name" value="DUF4143"/>
    <property type="match status" value="1"/>
</dbReference>
<dbReference type="AlphaFoldDB" id="A0A1R3T843"/>